<feature type="domain" description="Integrase catalytic" evidence="1">
    <location>
        <begin position="1"/>
        <end position="159"/>
    </location>
</feature>
<proteinExistence type="predicted"/>
<comment type="caution">
    <text evidence="2">The sequence shown here is derived from an EMBL/GenBank/DDBJ whole genome shotgun (WGS) entry which is preliminary data.</text>
</comment>
<dbReference type="InterPro" id="IPR036397">
    <property type="entry name" value="RNaseH_sf"/>
</dbReference>
<dbReference type="SUPFAM" id="SSF53098">
    <property type="entry name" value="Ribonuclease H-like"/>
    <property type="match status" value="1"/>
</dbReference>
<organism evidence="2 3">
    <name type="scientific">Aphanomyces astaci</name>
    <name type="common">Crayfish plague agent</name>
    <dbReference type="NCBI Taxonomy" id="112090"/>
    <lineage>
        <taxon>Eukaryota</taxon>
        <taxon>Sar</taxon>
        <taxon>Stramenopiles</taxon>
        <taxon>Oomycota</taxon>
        <taxon>Saprolegniomycetes</taxon>
        <taxon>Saprolegniales</taxon>
        <taxon>Verrucalvaceae</taxon>
        <taxon>Aphanomyces</taxon>
    </lineage>
</organism>
<dbReference type="AlphaFoldDB" id="A0A6A4ZFQ4"/>
<reference evidence="2 3" key="1">
    <citation type="submission" date="2019-06" db="EMBL/GenBank/DDBJ databases">
        <title>Genomics analysis of Aphanomyces spp. identifies a new class of oomycete effector associated with host adaptation.</title>
        <authorList>
            <person name="Gaulin E."/>
        </authorList>
    </citation>
    <scope>NUCLEOTIDE SEQUENCE [LARGE SCALE GENOMIC DNA]</scope>
    <source>
        <strain evidence="2 3">E</strain>
    </source>
</reference>
<evidence type="ECO:0000313" key="2">
    <source>
        <dbReference type="EMBL" id="KAF0706282.1"/>
    </source>
</evidence>
<dbReference type="VEuPathDB" id="FungiDB:H257_08144"/>
<evidence type="ECO:0000259" key="1">
    <source>
        <dbReference type="PROSITE" id="PS50994"/>
    </source>
</evidence>
<accession>A0A6A4ZFQ4</accession>
<dbReference type="Pfam" id="PF00665">
    <property type="entry name" value="rve"/>
    <property type="match status" value="1"/>
</dbReference>
<dbReference type="InterPro" id="IPR050951">
    <property type="entry name" value="Retrovirus_Pol_polyprotein"/>
</dbReference>
<dbReference type="PANTHER" id="PTHR37984">
    <property type="entry name" value="PROTEIN CBG26694"/>
    <property type="match status" value="1"/>
</dbReference>
<dbReference type="FunFam" id="3.30.420.10:FF:000032">
    <property type="entry name" value="Retrovirus-related Pol polyprotein from transposon 297-like Protein"/>
    <property type="match status" value="1"/>
</dbReference>
<dbReference type="GO" id="GO:0015074">
    <property type="term" value="P:DNA integration"/>
    <property type="evidence" value="ECO:0007669"/>
    <property type="project" value="InterPro"/>
</dbReference>
<sequence>METRSDATDTNALGPLPTSDNGNKYILVFADYFTRWVEAIPVPDLKTSTFSRVFIDEVLCRFGVPGRLLYDCGSNFVSELATTMYTTLGINKLASAAYHPQGQGLVERFNHTIIQMLKIYVNDHQTDCDTYLPRLLFAHRTSHHETLGDSPYFCLFGRDLTLPLDLAFMNAEPSWKSDDLPQYKRRLAASWKRHETSTKANQKPIEFGEQTAVWVYKYFAKSTRQDDHRTTKLATHWHGPFRVERKLGPNTYKIDIPSHPDKMVTVNVDRLKPFRGYYSQPFDDEIPEADEASD</sequence>
<dbReference type="EMBL" id="VJMI01019833">
    <property type="protein sequence ID" value="KAF0706282.1"/>
    <property type="molecule type" value="Genomic_DNA"/>
</dbReference>
<dbReference type="Proteomes" id="UP000469452">
    <property type="component" value="Unassembled WGS sequence"/>
</dbReference>
<dbReference type="PANTHER" id="PTHR37984:SF5">
    <property type="entry name" value="PROTEIN NYNRIN-LIKE"/>
    <property type="match status" value="1"/>
</dbReference>
<evidence type="ECO:0000313" key="3">
    <source>
        <dbReference type="Proteomes" id="UP000469452"/>
    </source>
</evidence>
<dbReference type="PROSITE" id="PS50994">
    <property type="entry name" value="INTEGRASE"/>
    <property type="match status" value="1"/>
</dbReference>
<dbReference type="GO" id="GO:0003676">
    <property type="term" value="F:nucleic acid binding"/>
    <property type="evidence" value="ECO:0007669"/>
    <property type="project" value="InterPro"/>
</dbReference>
<gene>
    <name evidence="2" type="ORF">AaE_014191</name>
</gene>
<dbReference type="InterPro" id="IPR054465">
    <property type="entry name" value="Integrase_p58-like_C"/>
</dbReference>
<dbReference type="Pfam" id="PF22938">
    <property type="entry name" value="Integrase_p58_C"/>
    <property type="match status" value="1"/>
</dbReference>
<name>A0A6A4ZFQ4_APHAT</name>
<protein>
    <recommendedName>
        <fullName evidence="1">Integrase catalytic domain-containing protein</fullName>
    </recommendedName>
</protein>
<dbReference type="InterPro" id="IPR001584">
    <property type="entry name" value="Integrase_cat-core"/>
</dbReference>
<dbReference type="Gene3D" id="3.30.420.10">
    <property type="entry name" value="Ribonuclease H-like superfamily/Ribonuclease H"/>
    <property type="match status" value="1"/>
</dbReference>
<dbReference type="InterPro" id="IPR012337">
    <property type="entry name" value="RNaseH-like_sf"/>
</dbReference>